<dbReference type="STRING" id="735517.SAMN05444272_3096"/>
<protein>
    <submittedName>
        <fullName evidence="1">Uncharacterized protein</fullName>
    </submittedName>
</protein>
<reference evidence="1 2" key="1">
    <citation type="submission" date="2016-11" db="EMBL/GenBank/DDBJ databases">
        <authorList>
            <person name="Jaros S."/>
            <person name="Januszkiewicz K."/>
            <person name="Wedrychowicz H."/>
        </authorList>
    </citation>
    <scope>NUCLEOTIDE SEQUENCE [LARGE SCALE GENOMIC DNA]</scope>
    <source>
        <strain evidence="1 2">DSM 22153</strain>
    </source>
</reference>
<evidence type="ECO:0000313" key="1">
    <source>
        <dbReference type="EMBL" id="SHM73694.1"/>
    </source>
</evidence>
<sequence length="193" mass="21315">MTTHRNSADAFRLVAGHQKKRYAHDLGKAPQVMTRMMILFAAALSAAVVSAHAEWNRHAGDVAEIRQGTADKSIETRCDQIPSMTPSFSQGPFIILAQTLEAQEGIIYCGGGDVKRRIQYEIMDRSGGEWDALITVDGTQVRAMTAYSYFGNSLPPGGFIVALLGEDNSEVLVFQQGETSWLEFGDYRYDKCE</sequence>
<evidence type="ECO:0000313" key="2">
    <source>
        <dbReference type="Proteomes" id="UP000186002"/>
    </source>
</evidence>
<dbReference type="AlphaFoldDB" id="A0A1M7L6E3"/>
<gene>
    <name evidence="1" type="ORF">SAMN05444272_3096</name>
</gene>
<name>A0A1M7L6E3_9HYPH</name>
<accession>A0A1M7L6E3</accession>
<keyword evidence="2" id="KW-1185">Reference proteome</keyword>
<organism evidence="1 2">
    <name type="scientific">Roseibium suaedae</name>
    <dbReference type="NCBI Taxonomy" id="735517"/>
    <lineage>
        <taxon>Bacteria</taxon>
        <taxon>Pseudomonadati</taxon>
        <taxon>Pseudomonadota</taxon>
        <taxon>Alphaproteobacteria</taxon>
        <taxon>Hyphomicrobiales</taxon>
        <taxon>Stappiaceae</taxon>
        <taxon>Roseibium</taxon>
    </lineage>
</organism>
<proteinExistence type="predicted"/>
<dbReference type="Proteomes" id="UP000186002">
    <property type="component" value="Unassembled WGS sequence"/>
</dbReference>
<dbReference type="EMBL" id="FRBW01000003">
    <property type="protein sequence ID" value="SHM73694.1"/>
    <property type="molecule type" value="Genomic_DNA"/>
</dbReference>